<feature type="region of interest" description="Disordered" evidence="1">
    <location>
        <begin position="363"/>
        <end position="390"/>
    </location>
</feature>
<feature type="region of interest" description="Disordered" evidence="1">
    <location>
        <begin position="947"/>
        <end position="978"/>
    </location>
</feature>
<dbReference type="EMBL" id="CAXDID020000054">
    <property type="protein sequence ID" value="CAL6006400.1"/>
    <property type="molecule type" value="Genomic_DNA"/>
</dbReference>
<reference evidence="3 4" key="2">
    <citation type="submission" date="2024-07" db="EMBL/GenBank/DDBJ databases">
        <authorList>
            <person name="Akdeniz Z."/>
        </authorList>
    </citation>
    <scope>NUCLEOTIDE SEQUENCE [LARGE SCALE GENOMIC DNA]</scope>
</reference>
<feature type="compositionally biased region" description="Basic and acidic residues" evidence="1">
    <location>
        <begin position="471"/>
        <end position="511"/>
    </location>
</feature>
<gene>
    <name evidence="3" type="ORF">HINF_LOCUS20135</name>
    <name evidence="2" type="ORF">HINF_LOCUS63341</name>
</gene>
<feature type="compositionally biased region" description="Polar residues" evidence="1">
    <location>
        <begin position="711"/>
        <end position="728"/>
    </location>
</feature>
<feature type="compositionally biased region" description="Polar residues" evidence="1">
    <location>
        <begin position="375"/>
        <end position="390"/>
    </location>
</feature>
<feature type="region of interest" description="Disordered" evidence="1">
    <location>
        <begin position="255"/>
        <end position="286"/>
    </location>
</feature>
<feature type="compositionally biased region" description="Polar residues" evidence="1">
    <location>
        <begin position="424"/>
        <end position="435"/>
    </location>
</feature>
<dbReference type="AlphaFoldDB" id="A0AA86RJP0"/>
<feature type="compositionally biased region" description="Polar residues" evidence="1">
    <location>
        <begin position="607"/>
        <end position="642"/>
    </location>
</feature>
<name>A0AA86RJP0_9EUKA</name>
<organism evidence="2">
    <name type="scientific">Hexamita inflata</name>
    <dbReference type="NCBI Taxonomy" id="28002"/>
    <lineage>
        <taxon>Eukaryota</taxon>
        <taxon>Metamonada</taxon>
        <taxon>Diplomonadida</taxon>
        <taxon>Hexamitidae</taxon>
        <taxon>Hexamitinae</taxon>
        <taxon>Hexamita</taxon>
    </lineage>
</organism>
<evidence type="ECO:0000313" key="4">
    <source>
        <dbReference type="Proteomes" id="UP001642409"/>
    </source>
</evidence>
<sequence length="1247" mass="142940">MYEDLLNCNVTTDHLEPKSVMPIFSEYINQAETELLTRPFEKLREDLDISLNSFFGSTLEQASQSKLLSEEIQQQLFRQNMIEKQLHEIMQHLIQQKAIDRSKLLAQINFLTEQLYMRRALNERYKPDFGREIDINFGDVDIDIPDSGFIRGKKSDPNKNNNTYQQIISDLKASLQKYQITVRELLEEIERYKAIEQEKLELKDLYEIRQTALYNKEKELNEALEKMRIMNEMLIENQHLIDELNRRNEELNTNLTQKQVQNQRLADESKQIQEQNEAHSSQQSQQITQLLNKLEVLNNTVQEKTDALNDLSASIQAQATNKSEANWQMDAERKKQEELQKQVDALNQKIKTMEMAHIQAMSQKSRTPAPRQAMLQGQNTQQAGPNQNGSGIFQEEVYEEIFEKEIQTDLSMMTLNPVKEENSPVKSVNSTSASTKIKKDSKSNNKTETNATDDQETHNQPQDASQKNKQQKSEQRKSEQSIRSVKTEKVAEKPKDEKINSVKDSKIDQKTIRKNPSSKQVLNESSNQKLGNQQNQNSNQIDKLESIQEQNDSNIQPNLSSNDIQIIEEPKTYQDVETQTYIDGDEEQMQTESIKQSLQLSSVMSASFVDQTSGKPQEQLKTSTLGNSQNTQGASNQQSLNDGFNAKVSDKRRGSLPYTKQANYKNDINGKNVNIADYQQLGNSQQSDNMQQQQNGENQQKLVQLHPQKNTAGQNTVAHPSNVTSVGIKNTKLPSAGNYAQQKGPRPSVERSQNTQQSTNTVDNNMDVYDRTPLSQQGYRENSDELKLDLDEQRVRFIDNDTELMEGCQTQTDFNNIDLQQSQTQTEFLTKSPQRKELEQIQTQLIKENILFHKILKENVQDDEKYEQRLVGEDLLESLFKQQKLIEQFKNQLQSLTNHEYNCIEDAEEQVLNFLNRRERGVQTIIGNGNSDQSNDERVYSDFPVTEGNKTHQNSANTYPIKEPLQYQRSQTGKDKRNTNKMEFNVNYNNGVDRNDQYLGLSQSGHNQGVFSDKNLNRKPENILYSSINLEMPSQNSKYSAMISSQANSKANNGIPTSQPASQFGASITSDQLAASQNMQHPTKSRFLVNVQADYDKTKAALQLANIVLERRGLRKIAQSEIKSAEELLMHLQNRKIETKSFELAKQQQIQEYQRGRVFQTLYSATAKMSNFTSMMIISTQELRKHYTLLGMKLVRSELQPGQKVKFDTRRMSAAQKHVTNKVKESVINQSLNMMTSRSVLKSAGAK</sequence>
<keyword evidence="4" id="KW-1185">Reference proteome</keyword>
<feature type="compositionally biased region" description="Polar residues" evidence="1">
    <location>
        <begin position="514"/>
        <end position="538"/>
    </location>
</feature>
<feature type="compositionally biased region" description="Polar residues" evidence="1">
    <location>
        <begin position="553"/>
        <end position="564"/>
    </location>
</feature>
<comment type="caution">
    <text evidence="2">The sequence shown here is derived from an EMBL/GenBank/DDBJ whole genome shotgun (WGS) entry which is preliminary data.</text>
</comment>
<feature type="region of interest" description="Disordered" evidence="1">
    <location>
        <begin position="607"/>
        <end position="671"/>
    </location>
</feature>
<feature type="compositionally biased region" description="Polar residues" evidence="1">
    <location>
        <begin position="750"/>
        <end position="764"/>
    </location>
</feature>
<feature type="region of interest" description="Disordered" evidence="1">
    <location>
        <begin position="418"/>
        <end position="538"/>
    </location>
</feature>
<proteinExistence type="predicted"/>
<accession>A0AA86RJP0</accession>
<evidence type="ECO:0000313" key="2">
    <source>
        <dbReference type="EMBL" id="CAI9975696.1"/>
    </source>
</evidence>
<feature type="compositionally biased region" description="Polar residues" evidence="1">
    <location>
        <begin position="658"/>
        <end position="671"/>
    </location>
</feature>
<feature type="region of interest" description="Disordered" evidence="1">
    <location>
        <begin position="711"/>
        <end position="782"/>
    </location>
</feature>
<protein>
    <submittedName>
        <fullName evidence="2">Uncharacterized protein</fullName>
    </submittedName>
</protein>
<dbReference type="EMBL" id="CATOUU010001170">
    <property type="protein sequence ID" value="CAI9975696.1"/>
    <property type="molecule type" value="Genomic_DNA"/>
</dbReference>
<dbReference type="Proteomes" id="UP001642409">
    <property type="component" value="Unassembled WGS sequence"/>
</dbReference>
<evidence type="ECO:0000256" key="1">
    <source>
        <dbReference type="SAM" id="MobiDB-lite"/>
    </source>
</evidence>
<evidence type="ECO:0000313" key="3">
    <source>
        <dbReference type="EMBL" id="CAL6006400.1"/>
    </source>
</evidence>
<feature type="compositionally biased region" description="Polar residues" evidence="1">
    <location>
        <begin position="446"/>
        <end position="464"/>
    </location>
</feature>
<reference evidence="2" key="1">
    <citation type="submission" date="2023-06" db="EMBL/GenBank/DDBJ databases">
        <authorList>
            <person name="Kurt Z."/>
        </authorList>
    </citation>
    <scope>NUCLEOTIDE SEQUENCE</scope>
</reference>
<feature type="region of interest" description="Disordered" evidence="1">
    <location>
        <begin position="553"/>
        <end position="572"/>
    </location>
</feature>